<name>A0AAJ0X7L9_9GAMM</name>
<dbReference type="InterPro" id="IPR013216">
    <property type="entry name" value="Methyltransf_11"/>
</dbReference>
<evidence type="ECO:0000259" key="1">
    <source>
        <dbReference type="Pfam" id="PF08241"/>
    </source>
</evidence>
<evidence type="ECO:0000313" key="2">
    <source>
        <dbReference type="EMBL" id="MBK1703176.1"/>
    </source>
</evidence>
<feature type="domain" description="Methyltransferase type 11" evidence="1">
    <location>
        <begin position="94"/>
        <end position="210"/>
    </location>
</feature>
<dbReference type="Pfam" id="PF08241">
    <property type="entry name" value="Methyltransf_11"/>
    <property type="match status" value="1"/>
</dbReference>
<dbReference type="GO" id="GO:0008757">
    <property type="term" value="F:S-adenosylmethionine-dependent methyltransferase activity"/>
    <property type="evidence" value="ECO:0007669"/>
    <property type="project" value="InterPro"/>
</dbReference>
<evidence type="ECO:0000313" key="3">
    <source>
        <dbReference type="Proteomes" id="UP001296776"/>
    </source>
</evidence>
<dbReference type="Gene3D" id="3.40.50.150">
    <property type="entry name" value="Vaccinia Virus protein VP39"/>
    <property type="match status" value="1"/>
</dbReference>
<dbReference type="SUPFAM" id="SSF53335">
    <property type="entry name" value="S-adenosyl-L-methionine-dependent methyltransferases"/>
    <property type="match status" value="1"/>
</dbReference>
<proteinExistence type="predicted"/>
<dbReference type="RefSeq" id="WP_200343898.1">
    <property type="nucleotide sequence ID" value="NZ_NRSJ01000001.1"/>
</dbReference>
<dbReference type="EMBL" id="NRSJ01000001">
    <property type="protein sequence ID" value="MBK1703176.1"/>
    <property type="molecule type" value="Genomic_DNA"/>
</dbReference>
<dbReference type="CDD" id="cd02440">
    <property type="entry name" value="AdoMet_MTases"/>
    <property type="match status" value="1"/>
</dbReference>
<organism evidence="2 3">
    <name type="scientific">Halochromatium glycolicum</name>
    <dbReference type="NCBI Taxonomy" id="85075"/>
    <lineage>
        <taxon>Bacteria</taxon>
        <taxon>Pseudomonadati</taxon>
        <taxon>Pseudomonadota</taxon>
        <taxon>Gammaproteobacteria</taxon>
        <taxon>Chromatiales</taxon>
        <taxon>Chromatiaceae</taxon>
        <taxon>Halochromatium</taxon>
    </lineage>
</organism>
<dbReference type="AlphaFoldDB" id="A0AAJ0X7L9"/>
<dbReference type="Proteomes" id="UP001296776">
    <property type="component" value="Unassembled WGS sequence"/>
</dbReference>
<accession>A0AAJ0X7L9</accession>
<comment type="caution">
    <text evidence="2">The sequence shown here is derived from an EMBL/GenBank/DDBJ whole genome shotgun (WGS) entry which is preliminary data.</text>
</comment>
<dbReference type="InterPro" id="IPR029063">
    <property type="entry name" value="SAM-dependent_MTases_sf"/>
</dbReference>
<sequence>MAKILDKLLRSIIPSTAILSHSKLFGFVHAVAEFLPRRAIRLFTDAPLPPGRLIVRIGVGNTILRPHLWYLTSSAHYWMYYMSRGSVSLDSIIVDVGSGVGRSAVALRDFRYHDARFTGHYFGFDVDAEMVDWCQRNFPSDRFTFTQVDVPNRLYNESGTNQRALLNIGDAAGRVDFIFSQSLLTHLLEDDVRHNLSEAHRLLRPGGVLAMTFFCMEDLKERNLLGGRWRFQHRVGDAYVENPKHPEAAVGYQRQWMLDACRGAGFSEVGTELPDFQTTVYAIK</sequence>
<reference evidence="2" key="1">
    <citation type="submission" date="2017-08" db="EMBL/GenBank/DDBJ databases">
        <authorList>
            <person name="Imhoff J.F."/>
            <person name="Rahn T."/>
            <person name="Kuenzel S."/>
            <person name="Neulinger S.C."/>
        </authorList>
    </citation>
    <scope>NUCLEOTIDE SEQUENCE</scope>
    <source>
        <strain evidence="2">DSM 11080</strain>
    </source>
</reference>
<keyword evidence="3" id="KW-1185">Reference proteome</keyword>
<reference evidence="2" key="2">
    <citation type="journal article" date="2020" name="Microorganisms">
        <title>Osmotic Adaptation and Compatible Solute Biosynthesis of Phototrophic Bacteria as Revealed from Genome Analyses.</title>
        <authorList>
            <person name="Imhoff J.F."/>
            <person name="Rahn T."/>
            <person name="Kunzel S."/>
            <person name="Keller A."/>
            <person name="Neulinger S.C."/>
        </authorList>
    </citation>
    <scope>NUCLEOTIDE SEQUENCE</scope>
    <source>
        <strain evidence="2">DSM 11080</strain>
    </source>
</reference>
<gene>
    <name evidence="2" type="ORF">CKO40_01070</name>
</gene>
<protein>
    <recommendedName>
        <fullName evidence="1">Methyltransferase type 11 domain-containing protein</fullName>
    </recommendedName>
</protein>